<protein>
    <recommendedName>
        <fullName evidence="2">TniQ domain-containing protein</fullName>
    </recommendedName>
</protein>
<dbReference type="Proteomes" id="UP000323321">
    <property type="component" value="Unassembled WGS sequence"/>
</dbReference>
<name>A0A9W7UNC8_BACCE</name>
<organism evidence="3 4">
    <name type="scientific">Bacillus cereus</name>
    <dbReference type="NCBI Taxonomy" id="1396"/>
    <lineage>
        <taxon>Bacteria</taxon>
        <taxon>Bacillati</taxon>
        <taxon>Bacillota</taxon>
        <taxon>Bacilli</taxon>
        <taxon>Bacillales</taxon>
        <taxon>Bacillaceae</taxon>
        <taxon>Bacillus</taxon>
        <taxon>Bacillus cereus group</taxon>
    </lineage>
</organism>
<gene>
    <name evidence="3" type="ORF">DX932_32040</name>
</gene>
<evidence type="ECO:0000259" key="2">
    <source>
        <dbReference type="Pfam" id="PF06527"/>
    </source>
</evidence>
<dbReference type="GO" id="GO:0003677">
    <property type="term" value="F:DNA binding"/>
    <property type="evidence" value="ECO:0007669"/>
    <property type="project" value="InterPro"/>
</dbReference>
<evidence type="ECO:0000256" key="1">
    <source>
        <dbReference type="SAM" id="Coils"/>
    </source>
</evidence>
<reference evidence="3 4" key="1">
    <citation type="submission" date="2018-08" db="EMBL/GenBank/DDBJ databases">
        <title>Bacillus phenotypic plasticity.</title>
        <authorList>
            <person name="Hurtado E."/>
        </authorList>
    </citation>
    <scope>NUCLEOTIDE SEQUENCE [LARGE SCALE GENOMIC DNA]</scope>
    <source>
        <strain evidence="3 4">111b</strain>
    </source>
</reference>
<evidence type="ECO:0000313" key="4">
    <source>
        <dbReference type="Proteomes" id="UP000323321"/>
    </source>
</evidence>
<sequence>MGIQSINQGIQKEYKVEVSTLYSIEPIGLGTPYVESLTSYISRLAYIHNVRVGVLIKKVIAKELKNELLKNKIYNDGASSVTKGINGFGDICLDYVQALEKLTLRNDIIYLTMLSWTSIINVRKIVDNHRKWCSDCLGEWKEQGRPIYEPLIWYLRGSNHCNLHKKKLAETCWNCSKQLMHMHGEVRMGYCQYCQGWLGKTKNYKFKETQYHIASKEKEMVNNYGLLLEMAPKIYEVPLKYKSINILKGIKEEFDFYGKELAECFSVGLSTVFGWLNGRKYPSIDSLFEFSYNSNIKVYDLLTNEIIQYEEEFNNLKLRNQAKEDTEKKDIKGKQLKKLSLKDVLEKVLESDEPESLEQIYRKYGYAPATMKKHYPHLYKEIKLKSKMHKDNIIKKRNNERREALERVLSDNLYEDLSLYLILQKLGISRSAGRSNFSEVCNKISERYKNYQLKMQEEHKAKIINEIKYYTYYLHEQGIYPSGNKIAERLSGTGYLLKPFFREAYLDLLKELGYRY</sequence>
<keyword evidence="1" id="KW-0175">Coiled coil</keyword>
<accession>A0A9W7UNC8</accession>
<dbReference type="Gene3D" id="1.10.260.40">
    <property type="entry name" value="lambda repressor-like DNA-binding domains"/>
    <property type="match status" value="1"/>
</dbReference>
<evidence type="ECO:0000313" key="3">
    <source>
        <dbReference type="EMBL" id="KAA6448196.1"/>
    </source>
</evidence>
<dbReference type="EMBL" id="QSMZ01000065">
    <property type="protein sequence ID" value="KAA6448196.1"/>
    <property type="molecule type" value="Genomic_DNA"/>
</dbReference>
<dbReference type="AlphaFoldDB" id="A0A9W7UNC8"/>
<dbReference type="SUPFAM" id="SSF47413">
    <property type="entry name" value="lambda repressor-like DNA-binding domains"/>
    <property type="match status" value="1"/>
</dbReference>
<dbReference type="RefSeq" id="WP_150159600.1">
    <property type="nucleotide sequence ID" value="NZ_QSMZ01000065.1"/>
</dbReference>
<proteinExistence type="predicted"/>
<feature type="coiled-coil region" evidence="1">
    <location>
        <begin position="299"/>
        <end position="326"/>
    </location>
</feature>
<dbReference type="InterPro" id="IPR010982">
    <property type="entry name" value="Lambda_DNA-bd_dom_sf"/>
</dbReference>
<dbReference type="Pfam" id="PF06527">
    <property type="entry name" value="TniQ"/>
    <property type="match status" value="1"/>
</dbReference>
<dbReference type="InterPro" id="IPR009492">
    <property type="entry name" value="TniQ"/>
</dbReference>
<feature type="domain" description="TniQ" evidence="2">
    <location>
        <begin position="26"/>
        <end position="168"/>
    </location>
</feature>
<comment type="caution">
    <text evidence="3">The sequence shown here is derived from an EMBL/GenBank/DDBJ whole genome shotgun (WGS) entry which is preliminary data.</text>
</comment>